<dbReference type="InterPro" id="IPR012914">
    <property type="entry name" value="PucR_dom"/>
</dbReference>
<dbReference type="RefSeq" id="WP_205215332.1">
    <property type="nucleotide sequence ID" value="NZ_CP015163.1"/>
</dbReference>
<dbReference type="AlphaFoldDB" id="A0A344L631"/>
<dbReference type="Pfam" id="PF07905">
    <property type="entry name" value="PucR"/>
    <property type="match status" value="1"/>
</dbReference>
<dbReference type="PANTHER" id="PTHR33744">
    <property type="entry name" value="CARBOHYDRATE DIACID REGULATOR"/>
    <property type="match status" value="1"/>
</dbReference>
<dbReference type="Proteomes" id="UP000250434">
    <property type="component" value="Chromosome"/>
</dbReference>
<feature type="domain" description="PucR C-terminal helix-turn-helix" evidence="2">
    <location>
        <begin position="437"/>
        <end position="494"/>
    </location>
</feature>
<reference evidence="3 4" key="1">
    <citation type="submission" date="2016-04" db="EMBL/GenBank/DDBJ databases">
        <title>Complete genome sequence and analysis of deep-sea sediment isolate, Amycolatopsis sp. WP1.</title>
        <authorList>
            <person name="Wang H."/>
            <person name="Chen S."/>
            <person name="Wu Q."/>
        </authorList>
    </citation>
    <scope>NUCLEOTIDE SEQUENCE [LARGE SCALE GENOMIC DNA]</scope>
    <source>
        <strain evidence="3 4">WP1</strain>
    </source>
</reference>
<protein>
    <submittedName>
        <fullName evidence="3">PucR family transcriptional regulator</fullName>
    </submittedName>
</protein>
<name>A0A344L631_9PSEU</name>
<dbReference type="Pfam" id="PF13556">
    <property type="entry name" value="HTH_30"/>
    <property type="match status" value="1"/>
</dbReference>
<proteinExistence type="predicted"/>
<dbReference type="InterPro" id="IPR025736">
    <property type="entry name" value="PucR_C-HTH_dom"/>
</dbReference>
<organism evidence="3 4">
    <name type="scientific">Amycolatopsis albispora</name>
    <dbReference type="NCBI Taxonomy" id="1804986"/>
    <lineage>
        <taxon>Bacteria</taxon>
        <taxon>Bacillati</taxon>
        <taxon>Actinomycetota</taxon>
        <taxon>Actinomycetes</taxon>
        <taxon>Pseudonocardiales</taxon>
        <taxon>Pseudonocardiaceae</taxon>
        <taxon>Amycolatopsis</taxon>
    </lineage>
</organism>
<evidence type="ECO:0000259" key="2">
    <source>
        <dbReference type="Pfam" id="PF13556"/>
    </source>
</evidence>
<dbReference type="PANTHER" id="PTHR33744:SF1">
    <property type="entry name" value="DNA-BINDING TRANSCRIPTIONAL ACTIVATOR ADER"/>
    <property type="match status" value="1"/>
</dbReference>
<gene>
    <name evidence="3" type="ORF">A4R43_13925</name>
</gene>
<dbReference type="KEGG" id="aab:A4R43_13925"/>
<dbReference type="Gene3D" id="1.10.10.2840">
    <property type="entry name" value="PucR C-terminal helix-turn-helix domain"/>
    <property type="match status" value="1"/>
</dbReference>
<dbReference type="InterPro" id="IPR042070">
    <property type="entry name" value="PucR_C-HTH_sf"/>
</dbReference>
<sequence>MARNAETFGTPVNIPLRAVVGNSELAVEVVRETLRPGALDLPVRWAHVCELRDPSPYLLGEELLLTAGVNLPAEQAEVDRYVRGLRAAGITALGFGITPPMHEQLPEPLRRACARAGLPLLVIGVRTPFIAVNRVVAVALAEAAQREQRRITQAREALTRAAAGGLAELARGLAKHVSGWVALVGKNDVLAAEHEVPSPFPPELGELFARLRGGSGIRSATTELPDGTFVVAQPVYPQATASHLVVVGRRARFDGTDRAIVAVGAALFGLASRAGSDTAGLGAAVTALVLAEHPPAAPLAELLGEGDYRVVAGFAHGAGPGDVAAGYDWLRTRLDTPLVELKPGPRFTAVVRTPPDARAREELLAAGWLVVVSAPHPVERLPDTAAELAALEQRALVLGRPVLADGSGLAALVPPGHAADYAERTLAPLRALGDDGLLDTLRTWLAHHGGWDRTASALGVHRNSVRHRIARVERVLGVDLADPETRMELWFALRWAGS</sequence>
<keyword evidence="4" id="KW-1185">Reference proteome</keyword>
<dbReference type="EMBL" id="CP015163">
    <property type="protein sequence ID" value="AXB43505.1"/>
    <property type="molecule type" value="Genomic_DNA"/>
</dbReference>
<evidence type="ECO:0000313" key="4">
    <source>
        <dbReference type="Proteomes" id="UP000250434"/>
    </source>
</evidence>
<feature type="domain" description="Purine catabolism PurC-like" evidence="1">
    <location>
        <begin position="38"/>
        <end position="137"/>
    </location>
</feature>
<evidence type="ECO:0000313" key="3">
    <source>
        <dbReference type="EMBL" id="AXB43505.1"/>
    </source>
</evidence>
<evidence type="ECO:0000259" key="1">
    <source>
        <dbReference type="Pfam" id="PF07905"/>
    </source>
</evidence>
<accession>A0A344L631</accession>
<dbReference type="InterPro" id="IPR051448">
    <property type="entry name" value="CdaR-like_regulators"/>
</dbReference>